<accession>A0A8E2DTX1</accession>
<dbReference type="EMBL" id="KV722335">
    <property type="protein sequence ID" value="OCH95613.1"/>
    <property type="molecule type" value="Genomic_DNA"/>
</dbReference>
<keyword evidence="2" id="KW-0227">DNA damage</keyword>
<keyword evidence="4" id="KW-0539">Nucleus</keyword>
<dbReference type="PANTHER" id="PTHR15272">
    <property type="entry name" value="CHROMATIN ASSEMBLY FACTOR 1 SUBUNIT A CAF-1 SUBUNIT A"/>
    <property type="match status" value="1"/>
</dbReference>
<dbReference type="Proteomes" id="UP000250043">
    <property type="component" value="Unassembled WGS sequence"/>
</dbReference>
<dbReference type="GO" id="GO:0005634">
    <property type="term" value="C:nucleus"/>
    <property type="evidence" value="ECO:0007669"/>
    <property type="project" value="UniProtKB-SubCell"/>
</dbReference>
<feature type="compositionally biased region" description="Polar residues" evidence="5">
    <location>
        <begin position="14"/>
        <end position="31"/>
    </location>
</feature>
<comment type="subcellular location">
    <subcellularLocation>
        <location evidence="1">Nucleus</location>
    </subcellularLocation>
</comment>
<evidence type="ECO:0000256" key="4">
    <source>
        <dbReference type="ARBA" id="ARBA00023242"/>
    </source>
</evidence>
<dbReference type="Pfam" id="PF12253">
    <property type="entry name" value="CAF1A_dimeriz"/>
    <property type="match status" value="1"/>
</dbReference>
<evidence type="ECO:0000256" key="1">
    <source>
        <dbReference type="ARBA" id="ARBA00004123"/>
    </source>
</evidence>
<evidence type="ECO:0000256" key="3">
    <source>
        <dbReference type="ARBA" id="ARBA00023204"/>
    </source>
</evidence>
<protein>
    <recommendedName>
        <fullName evidence="6">Chromatin assembly factor 1 subunit A dimerization domain-containing protein</fullName>
    </recommendedName>
</protein>
<evidence type="ECO:0000256" key="2">
    <source>
        <dbReference type="ARBA" id="ARBA00022763"/>
    </source>
</evidence>
<keyword evidence="3" id="KW-0234">DNA repair</keyword>
<evidence type="ECO:0000259" key="6">
    <source>
        <dbReference type="Pfam" id="PF12253"/>
    </source>
</evidence>
<feature type="compositionally biased region" description="Basic and acidic residues" evidence="5">
    <location>
        <begin position="285"/>
        <end position="317"/>
    </location>
</feature>
<evidence type="ECO:0000256" key="5">
    <source>
        <dbReference type="SAM" id="MobiDB-lite"/>
    </source>
</evidence>
<dbReference type="OrthoDB" id="440676at2759"/>
<organism evidence="7 8">
    <name type="scientific">Obba rivulosa</name>
    <dbReference type="NCBI Taxonomy" id="1052685"/>
    <lineage>
        <taxon>Eukaryota</taxon>
        <taxon>Fungi</taxon>
        <taxon>Dikarya</taxon>
        <taxon>Basidiomycota</taxon>
        <taxon>Agaricomycotina</taxon>
        <taxon>Agaricomycetes</taxon>
        <taxon>Polyporales</taxon>
        <taxon>Gelatoporiaceae</taxon>
        <taxon>Obba</taxon>
    </lineage>
</organism>
<dbReference type="PANTHER" id="PTHR15272:SF0">
    <property type="entry name" value="CHROMATIN ASSEMBLY FACTOR 1 SUBUNIT A"/>
    <property type="match status" value="1"/>
</dbReference>
<feature type="region of interest" description="Disordered" evidence="5">
    <location>
        <begin position="1"/>
        <end position="31"/>
    </location>
</feature>
<dbReference type="InterPro" id="IPR022043">
    <property type="entry name" value="CAF1A_DD"/>
</dbReference>
<dbReference type="GO" id="GO:0006281">
    <property type="term" value="P:DNA repair"/>
    <property type="evidence" value="ECO:0007669"/>
    <property type="project" value="UniProtKB-KW"/>
</dbReference>
<dbReference type="GO" id="GO:0006334">
    <property type="term" value="P:nucleosome assembly"/>
    <property type="evidence" value="ECO:0007669"/>
    <property type="project" value="TreeGrafter"/>
</dbReference>
<dbReference type="AlphaFoldDB" id="A0A8E2DTX1"/>
<feature type="domain" description="Chromatin assembly factor 1 subunit A dimerization" evidence="6">
    <location>
        <begin position="499"/>
        <end position="569"/>
    </location>
</feature>
<proteinExistence type="predicted"/>
<keyword evidence="8" id="KW-1185">Reference proteome</keyword>
<feature type="region of interest" description="Disordered" evidence="5">
    <location>
        <begin position="541"/>
        <end position="625"/>
    </location>
</feature>
<name>A0A8E2DTX1_9APHY</name>
<feature type="compositionally biased region" description="Polar residues" evidence="5">
    <location>
        <begin position="335"/>
        <end position="353"/>
    </location>
</feature>
<gene>
    <name evidence="7" type="ORF">OBBRIDRAFT_883869</name>
</gene>
<dbReference type="GO" id="GO:0033186">
    <property type="term" value="C:CAF-1 complex"/>
    <property type="evidence" value="ECO:0007669"/>
    <property type="project" value="TreeGrafter"/>
</dbReference>
<reference evidence="7 8" key="1">
    <citation type="submission" date="2016-07" db="EMBL/GenBank/DDBJ databases">
        <title>Draft genome of the white-rot fungus Obba rivulosa 3A-2.</title>
        <authorList>
            <consortium name="DOE Joint Genome Institute"/>
            <person name="Miettinen O."/>
            <person name="Riley R."/>
            <person name="Acob R."/>
            <person name="Barry K."/>
            <person name="Cullen D."/>
            <person name="De Vries R."/>
            <person name="Hainaut M."/>
            <person name="Hatakka A."/>
            <person name="Henrissat B."/>
            <person name="Hilden K."/>
            <person name="Kuo R."/>
            <person name="Labutti K."/>
            <person name="Lipzen A."/>
            <person name="Makela M.R."/>
            <person name="Sandor L."/>
            <person name="Spatafora J.W."/>
            <person name="Grigoriev I.V."/>
            <person name="Hibbett D.S."/>
        </authorList>
    </citation>
    <scope>NUCLEOTIDE SEQUENCE [LARGE SCALE GENOMIC DNA]</scope>
    <source>
        <strain evidence="7 8">3A-2</strain>
    </source>
</reference>
<feature type="compositionally biased region" description="Acidic residues" evidence="5">
    <location>
        <begin position="541"/>
        <end position="583"/>
    </location>
</feature>
<feature type="region of interest" description="Disordered" evidence="5">
    <location>
        <begin position="238"/>
        <end position="353"/>
    </location>
</feature>
<feature type="compositionally biased region" description="Basic and acidic residues" evidence="5">
    <location>
        <begin position="253"/>
        <end position="264"/>
    </location>
</feature>
<evidence type="ECO:0000313" key="7">
    <source>
        <dbReference type="EMBL" id="OCH95613.1"/>
    </source>
</evidence>
<sequence>MTQSSVENDEAGTAKSSTQITQPTDRAQKSSLVELRNGKLVLKQKILSFEKMSETMQEIVKFRNMLEERIQRQDPPLAAIPDEHKPLIAKYTHESDKTLLALTKHIQHELLPIEDEEDEEASALASKALPLNVVENAIKSVANRNNYGLDSLEGGEKVPAALLIWKWEVKDEYRDWLPKAAREKVETRLAERRQAKKDVKVLFETLSDEQKTTLIGSKSLAKPTLKAKANSVEVDGLLPTTPIDVDAGSPRRSQQEKKQSKTTDENDGDQAGKPTEARGPGRPRKSLDPEKLAKEKERQEKKAAKAERERKEKEAQNKSRSIMANFFGKAKAAPQNRTSSLSNDANSNVAGPSTFQSDFERTFKPFALKKGAELAPTNWFKCPCKRSASVAEENVIVIDDDIIMEDESTKDVRMADVQQLTDLGQLTAQDRLQQALASIPASFNKRLNQHRRPSRMKTNSILSIRSIMSQLSEAEVAGDDAQVRSLLSLLRDRTRIPAKALIFNEDARPGYFGTWTRSSAQIGPRTPFARDVVALDYTYDSGEEWEEESGEADDVVEDAEDEDVGEEQDSDLDGWLVDDDDADPGTPIEDREASPGAFPIDFPSLPPAPSKRKPGEESSAQSKKRKVVVPLVPFTKGPSWESTIGHCDYEPFNAYRIQLFNDTPYPIDPFTFVSQEVEEPTTSSSRREAVDDRFVVPALPPHVASQANPTAASNANPKRIALAPKTTFPDAHLPFLLAKINALATSSLTYIVETVHKDLKEHRVKKNAIEAKVREIGEKCKEKKVWVVKPSVVASLGA</sequence>
<evidence type="ECO:0000313" key="8">
    <source>
        <dbReference type="Proteomes" id="UP000250043"/>
    </source>
</evidence>